<dbReference type="EMBL" id="UINC01223826">
    <property type="protein sequence ID" value="SVE53180.1"/>
    <property type="molecule type" value="Genomic_DNA"/>
</dbReference>
<dbReference type="AlphaFoldDB" id="A0A383E9X0"/>
<dbReference type="InterPro" id="IPR023210">
    <property type="entry name" value="NADP_OxRdtase_dom"/>
</dbReference>
<organism evidence="3">
    <name type="scientific">marine metagenome</name>
    <dbReference type="NCBI Taxonomy" id="408172"/>
    <lineage>
        <taxon>unclassified sequences</taxon>
        <taxon>metagenomes</taxon>
        <taxon>ecological metagenomes</taxon>
    </lineage>
</organism>
<feature type="domain" description="NADP-dependent oxidoreductase" evidence="2">
    <location>
        <begin position="3"/>
        <end position="105"/>
    </location>
</feature>
<dbReference type="GO" id="GO:0016491">
    <property type="term" value="F:oxidoreductase activity"/>
    <property type="evidence" value="ECO:0007669"/>
    <property type="project" value="UniProtKB-KW"/>
</dbReference>
<evidence type="ECO:0000313" key="3">
    <source>
        <dbReference type="EMBL" id="SVE53180.1"/>
    </source>
</evidence>
<dbReference type="Pfam" id="PF00248">
    <property type="entry name" value="Aldo_ket_red"/>
    <property type="match status" value="1"/>
</dbReference>
<reference evidence="3" key="1">
    <citation type="submission" date="2018-05" db="EMBL/GenBank/DDBJ databases">
        <authorList>
            <person name="Lanie J.A."/>
            <person name="Ng W.-L."/>
            <person name="Kazmierczak K.M."/>
            <person name="Andrzejewski T.M."/>
            <person name="Davidsen T.M."/>
            <person name="Wayne K.J."/>
            <person name="Tettelin H."/>
            <person name="Glass J.I."/>
            <person name="Rusch D."/>
            <person name="Podicherti R."/>
            <person name="Tsui H.-C.T."/>
            <person name="Winkler M.E."/>
        </authorList>
    </citation>
    <scope>NUCLEOTIDE SEQUENCE</scope>
</reference>
<sequence length="109" mass="11926">YAIPLCQKLGLGVLARVPLCQGNLSGKYNANTTFNDNDLRSRYGKSFQMNQIKAINEIKAKEVPPGIDLAQWALAWCLKNPVITAVIPGCKSVEQIESSAKAVHLLEDN</sequence>
<dbReference type="Gene3D" id="3.20.20.100">
    <property type="entry name" value="NADP-dependent oxidoreductase domain"/>
    <property type="match status" value="1"/>
</dbReference>
<name>A0A383E9X0_9ZZZZ</name>
<dbReference type="PANTHER" id="PTHR43364">
    <property type="entry name" value="NADH-SPECIFIC METHYLGLYOXAL REDUCTASE-RELATED"/>
    <property type="match status" value="1"/>
</dbReference>
<dbReference type="GO" id="GO:0005829">
    <property type="term" value="C:cytosol"/>
    <property type="evidence" value="ECO:0007669"/>
    <property type="project" value="TreeGrafter"/>
</dbReference>
<protein>
    <recommendedName>
        <fullName evidence="2">NADP-dependent oxidoreductase domain-containing protein</fullName>
    </recommendedName>
</protein>
<gene>
    <name evidence="3" type="ORF">METZ01_LOCUS506034</name>
</gene>
<proteinExistence type="predicted"/>
<dbReference type="PANTHER" id="PTHR43364:SF4">
    <property type="entry name" value="NAD(P)-LINKED OXIDOREDUCTASE SUPERFAMILY PROTEIN"/>
    <property type="match status" value="1"/>
</dbReference>
<evidence type="ECO:0000259" key="2">
    <source>
        <dbReference type="Pfam" id="PF00248"/>
    </source>
</evidence>
<dbReference type="SUPFAM" id="SSF51430">
    <property type="entry name" value="NAD(P)-linked oxidoreductase"/>
    <property type="match status" value="1"/>
</dbReference>
<accession>A0A383E9X0</accession>
<evidence type="ECO:0000256" key="1">
    <source>
        <dbReference type="ARBA" id="ARBA00023002"/>
    </source>
</evidence>
<dbReference type="InterPro" id="IPR036812">
    <property type="entry name" value="NAD(P)_OxRdtase_dom_sf"/>
</dbReference>
<feature type="non-terminal residue" evidence="3">
    <location>
        <position position="1"/>
    </location>
</feature>
<dbReference type="InterPro" id="IPR050523">
    <property type="entry name" value="AKR_Detox_Biosynth"/>
</dbReference>
<keyword evidence="1" id="KW-0560">Oxidoreductase</keyword>